<dbReference type="InterPro" id="IPR022085">
    <property type="entry name" value="OpdG"/>
</dbReference>
<comment type="caution">
    <text evidence="1">The sequence shown here is derived from an EMBL/GenBank/DDBJ whole genome shotgun (WGS) entry which is preliminary data.</text>
</comment>
<name>A0A9P4NH67_9PEZI</name>
<dbReference type="AlphaFoldDB" id="A0A9P4NH67"/>
<dbReference type="EMBL" id="MU007097">
    <property type="protein sequence ID" value="KAF2421541.1"/>
    <property type="molecule type" value="Genomic_DNA"/>
</dbReference>
<dbReference type="Pfam" id="PF12311">
    <property type="entry name" value="DUF3632"/>
    <property type="match status" value="1"/>
</dbReference>
<sequence>MLSILSLLSSSPILNYDTSSATETAIQLDMLAPGNRTLKDEEAMETVGSFLLEFYDVIIIIAKQIPYNHSAQARLVELRATLERTNTAGKESRCTCYAGKETSIWTHLDYFENVLRHAWSEPGDYNANSLRECINLNAFVSRLYGTKLLTNCQWGIWSLSECLEKNPLTIAILNSRVLVAAQWMEHSSSALLKLMRDAVPTDTQRIALSGLFLDEKVFSMDRWNY</sequence>
<protein>
    <submittedName>
        <fullName evidence="1">Uncharacterized protein</fullName>
    </submittedName>
</protein>
<accession>A0A9P4NH67</accession>
<gene>
    <name evidence="1" type="ORF">EJ08DRAFT_665104</name>
</gene>
<dbReference type="InterPro" id="IPR053204">
    <property type="entry name" value="Oxopyrrolidines_Biosynth-assoc"/>
</dbReference>
<evidence type="ECO:0000313" key="2">
    <source>
        <dbReference type="Proteomes" id="UP000800235"/>
    </source>
</evidence>
<reference evidence="1" key="1">
    <citation type="journal article" date="2020" name="Stud. Mycol.">
        <title>101 Dothideomycetes genomes: a test case for predicting lifestyles and emergence of pathogens.</title>
        <authorList>
            <person name="Haridas S."/>
            <person name="Albert R."/>
            <person name="Binder M."/>
            <person name="Bloem J."/>
            <person name="Labutti K."/>
            <person name="Salamov A."/>
            <person name="Andreopoulos B."/>
            <person name="Baker S."/>
            <person name="Barry K."/>
            <person name="Bills G."/>
            <person name="Bluhm B."/>
            <person name="Cannon C."/>
            <person name="Castanera R."/>
            <person name="Culley D."/>
            <person name="Daum C."/>
            <person name="Ezra D."/>
            <person name="Gonzalez J."/>
            <person name="Henrissat B."/>
            <person name="Kuo A."/>
            <person name="Liang C."/>
            <person name="Lipzen A."/>
            <person name="Lutzoni F."/>
            <person name="Magnuson J."/>
            <person name="Mondo S."/>
            <person name="Nolan M."/>
            <person name="Ohm R."/>
            <person name="Pangilinan J."/>
            <person name="Park H.-J."/>
            <person name="Ramirez L."/>
            <person name="Alfaro M."/>
            <person name="Sun H."/>
            <person name="Tritt A."/>
            <person name="Yoshinaga Y."/>
            <person name="Zwiers L.-H."/>
            <person name="Turgeon B."/>
            <person name="Goodwin S."/>
            <person name="Spatafora J."/>
            <person name="Crous P."/>
            <person name="Grigoriev I."/>
        </authorList>
    </citation>
    <scope>NUCLEOTIDE SEQUENCE</scope>
    <source>
        <strain evidence="1">CBS 130266</strain>
    </source>
</reference>
<keyword evidence="2" id="KW-1185">Reference proteome</keyword>
<dbReference type="PANTHER" id="PTHR38797">
    <property type="entry name" value="NUCLEAR PORE COMPLEX PROTEIN NUP85-RELATED"/>
    <property type="match status" value="1"/>
</dbReference>
<proteinExistence type="predicted"/>
<dbReference type="OrthoDB" id="3350591at2759"/>
<dbReference type="Proteomes" id="UP000800235">
    <property type="component" value="Unassembled WGS sequence"/>
</dbReference>
<organism evidence="1 2">
    <name type="scientific">Tothia fuscella</name>
    <dbReference type="NCBI Taxonomy" id="1048955"/>
    <lineage>
        <taxon>Eukaryota</taxon>
        <taxon>Fungi</taxon>
        <taxon>Dikarya</taxon>
        <taxon>Ascomycota</taxon>
        <taxon>Pezizomycotina</taxon>
        <taxon>Dothideomycetes</taxon>
        <taxon>Pleosporomycetidae</taxon>
        <taxon>Venturiales</taxon>
        <taxon>Cylindrosympodiaceae</taxon>
        <taxon>Tothia</taxon>
    </lineage>
</organism>
<dbReference type="PANTHER" id="PTHR38797:SF4">
    <property type="entry name" value="NUCLEAR PORE COMPLEX PROTEIN NUP85"/>
    <property type="match status" value="1"/>
</dbReference>
<evidence type="ECO:0000313" key="1">
    <source>
        <dbReference type="EMBL" id="KAF2421541.1"/>
    </source>
</evidence>